<dbReference type="InterPro" id="IPR011009">
    <property type="entry name" value="Kinase-like_dom_sf"/>
</dbReference>
<keyword evidence="3" id="KW-0812">Transmembrane</keyword>
<feature type="transmembrane region" description="Helical" evidence="3">
    <location>
        <begin position="12"/>
        <end position="33"/>
    </location>
</feature>
<proteinExistence type="predicted"/>
<evidence type="ECO:0000259" key="4">
    <source>
        <dbReference type="PROSITE" id="PS50011"/>
    </source>
</evidence>
<evidence type="ECO:0000313" key="6">
    <source>
        <dbReference type="Proteomes" id="UP001417504"/>
    </source>
</evidence>
<evidence type="ECO:0000256" key="2">
    <source>
        <dbReference type="ARBA" id="ARBA00022840"/>
    </source>
</evidence>
<evidence type="ECO:0000256" key="1">
    <source>
        <dbReference type="ARBA" id="ARBA00022741"/>
    </source>
</evidence>
<organism evidence="5 6">
    <name type="scientific">Stephania japonica</name>
    <dbReference type="NCBI Taxonomy" id="461633"/>
    <lineage>
        <taxon>Eukaryota</taxon>
        <taxon>Viridiplantae</taxon>
        <taxon>Streptophyta</taxon>
        <taxon>Embryophyta</taxon>
        <taxon>Tracheophyta</taxon>
        <taxon>Spermatophyta</taxon>
        <taxon>Magnoliopsida</taxon>
        <taxon>Ranunculales</taxon>
        <taxon>Menispermaceae</taxon>
        <taxon>Menispermoideae</taxon>
        <taxon>Cissampelideae</taxon>
        <taxon>Stephania</taxon>
    </lineage>
</organism>
<comment type="caution">
    <text evidence="5">The sequence shown here is derived from an EMBL/GenBank/DDBJ whole genome shotgun (WGS) entry which is preliminary data.</text>
</comment>
<keyword evidence="1" id="KW-0547">Nucleotide-binding</keyword>
<dbReference type="Pfam" id="PF00069">
    <property type="entry name" value="Pkinase"/>
    <property type="match status" value="1"/>
</dbReference>
<dbReference type="PANTHER" id="PTHR47989">
    <property type="entry name" value="OS01G0750732 PROTEIN"/>
    <property type="match status" value="1"/>
</dbReference>
<gene>
    <name evidence="5" type="ORF">Sjap_000763</name>
</gene>
<dbReference type="InterPro" id="IPR000719">
    <property type="entry name" value="Prot_kinase_dom"/>
</dbReference>
<reference evidence="5 6" key="1">
    <citation type="submission" date="2024-01" db="EMBL/GenBank/DDBJ databases">
        <title>Genome assemblies of Stephania.</title>
        <authorList>
            <person name="Yang L."/>
        </authorList>
    </citation>
    <scope>NUCLEOTIDE SEQUENCE [LARGE SCALE GENOMIC DNA]</scope>
    <source>
        <strain evidence="5">QJT</strain>
        <tissue evidence="5">Leaf</tissue>
    </source>
</reference>
<dbReference type="GO" id="GO:0005524">
    <property type="term" value="F:ATP binding"/>
    <property type="evidence" value="ECO:0007669"/>
    <property type="project" value="UniProtKB-KW"/>
</dbReference>
<keyword evidence="6" id="KW-1185">Reference proteome</keyword>
<evidence type="ECO:0000313" key="5">
    <source>
        <dbReference type="EMBL" id="KAK9153283.1"/>
    </source>
</evidence>
<dbReference type="EMBL" id="JBBNAE010000001">
    <property type="protein sequence ID" value="KAK9153283.1"/>
    <property type="molecule type" value="Genomic_DNA"/>
</dbReference>
<dbReference type="Gene3D" id="1.10.510.10">
    <property type="entry name" value="Transferase(Phosphotransferase) domain 1"/>
    <property type="match status" value="1"/>
</dbReference>
<sequence length="202" mass="22924">MFIDLFGSSVSVAKALLTIIAASMALILVIVLIKFVTRKKHPRTDEDTNRKDYGRISSWFGLYSFSRYEIENAINFSYHKISLGAGSAGCVYKGVLPSCCTEGWEQYLVYEYRNSALSWDMRVKILRDCAQALPFLHRYPDAYNILLTEKMEPKLSDFGLAKMLFTDVWGTIGYINPEYMSNAKLTCASDIYSFGIVILQVL</sequence>
<dbReference type="GO" id="GO:0004672">
    <property type="term" value="F:protein kinase activity"/>
    <property type="evidence" value="ECO:0007669"/>
    <property type="project" value="InterPro"/>
</dbReference>
<name>A0AAP0KIR0_9MAGN</name>
<dbReference type="SUPFAM" id="SSF56112">
    <property type="entry name" value="Protein kinase-like (PK-like)"/>
    <property type="match status" value="1"/>
</dbReference>
<keyword evidence="2" id="KW-0067">ATP-binding</keyword>
<keyword evidence="3" id="KW-1133">Transmembrane helix</keyword>
<dbReference type="PROSITE" id="PS50011">
    <property type="entry name" value="PROTEIN_KINASE_DOM"/>
    <property type="match status" value="1"/>
</dbReference>
<evidence type="ECO:0000256" key="3">
    <source>
        <dbReference type="SAM" id="Phobius"/>
    </source>
</evidence>
<feature type="domain" description="Protein kinase" evidence="4">
    <location>
        <begin position="1"/>
        <end position="202"/>
    </location>
</feature>
<dbReference type="Proteomes" id="UP001417504">
    <property type="component" value="Unassembled WGS sequence"/>
</dbReference>
<dbReference type="AlphaFoldDB" id="A0AAP0KIR0"/>
<accession>A0AAP0KIR0</accession>
<keyword evidence="3" id="KW-0472">Membrane</keyword>
<protein>
    <recommendedName>
        <fullName evidence="4">Protein kinase domain-containing protein</fullName>
    </recommendedName>
</protein>
<dbReference type="PANTHER" id="PTHR47989:SF4">
    <property type="entry name" value="PROTEIN KINASE DOMAIN-CONTAINING PROTEIN"/>
    <property type="match status" value="1"/>
</dbReference>